<dbReference type="RefSeq" id="WP_280731723.1">
    <property type="nucleotide sequence ID" value="NZ_CP120367.1"/>
</dbReference>
<dbReference type="PANTHER" id="PTHR43685:SF11">
    <property type="entry name" value="GLYCOSYLTRANSFERASE TAGX-RELATED"/>
    <property type="match status" value="1"/>
</dbReference>
<keyword evidence="4" id="KW-1185">Reference proteome</keyword>
<reference evidence="3 4" key="1">
    <citation type="submission" date="2023-03" db="EMBL/GenBank/DDBJ databases">
        <authorList>
            <person name="Kaur S."/>
            <person name="Espinosa-Saiz D."/>
            <person name="Velazquez E."/>
            <person name="Menendez E."/>
            <person name="diCenzo G.C."/>
        </authorList>
    </citation>
    <scope>NUCLEOTIDE SEQUENCE [LARGE SCALE GENOMIC DNA]</scope>
    <source>
        <strain evidence="3 4">LMG 27395</strain>
    </source>
</reference>
<dbReference type="InterPro" id="IPR050834">
    <property type="entry name" value="Glycosyltransf_2"/>
</dbReference>
<gene>
    <name evidence="3" type="ORF">PYH38_000329</name>
</gene>
<evidence type="ECO:0000313" key="3">
    <source>
        <dbReference type="EMBL" id="WEX80997.1"/>
    </source>
</evidence>
<evidence type="ECO:0000313" key="4">
    <source>
        <dbReference type="Proteomes" id="UP001235547"/>
    </source>
</evidence>
<evidence type="ECO:0000259" key="2">
    <source>
        <dbReference type="Pfam" id="PF00535"/>
    </source>
</evidence>
<dbReference type="CDD" id="cd00761">
    <property type="entry name" value="Glyco_tranf_GTA_type"/>
    <property type="match status" value="1"/>
</dbReference>
<name>A0ABY8CSX2_9HYPH</name>
<evidence type="ECO:0000256" key="1">
    <source>
        <dbReference type="SAM" id="MobiDB-lite"/>
    </source>
</evidence>
<feature type="compositionally biased region" description="Basic and acidic residues" evidence="1">
    <location>
        <begin position="339"/>
        <end position="357"/>
    </location>
</feature>
<dbReference type="SUPFAM" id="SSF53448">
    <property type="entry name" value="Nucleotide-diphospho-sugar transferases"/>
    <property type="match status" value="1"/>
</dbReference>
<dbReference type="Pfam" id="PF00535">
    <property type="entry name" value="Glycos_transf_2"/>
    <property type="match status" value="1"/>
</dbReference>
<dbReference type="InterPro" id="IPR001173">
    <property type="entry name" value="Glyco_trans_2-like"/>
</dbReference>
<dbReference type="PANTHER" id="PTHR43685">
    <property type="entry name" value="GLYCOSYLTRANSFERASE"/>
    <property type="match status" value="1"/>
</dbReference>
<accession>A0ABY8CSX2</accession>
<dbReference type="EMBL" id="CP120370">
    <property type="protein sequence ID" value="WEX80997.1"/>
    <property type="molecule type" value="Genomic_DNA"/>
</dbReference>
<dbReference type="Proteomes" id="UP001235547">
    <property type="component" value="Chromosome 2"/>
</dbReference>
<sequence>MHTVDIIVPCYQYGGFLNECVKSALSQQNVQVRVLIIDDASTDNTAEVASELALRDKSIVFHRHKANRGHITTYNEGIEWAAAEFLLLLSADDYLLPGALDRAVRVLTESSELGFAFGAAIVLHEDGSTEPMHPLGPAVMNSRRLTMEGIAFIARSRATNIVPTATAVVRTELQKHVGGYRHDLPHSADMEMWMRLAAQAPVGFVCAYQAVYRQHGLNMSRGYYGEYILRDLCQREKALDAAFSGLPAGTADAIQSYLLNDLALKAIREANTAFNHGNLTLCREILEYAVALSPGCKQSLPWAKLAFKLTIGPANWRVLSSAKRLLQQNLKPLQRGPARMRDTQKRVGRSPDERNGG</sequence>
<protein>
    <submittedName>
        <fullName evidence="3">Glycosyltransferase family 2 protein</fullName>
    </submittedName>
</protein>
<feature type="region of interest" description="Disordered" evidence="1">
    <location>
        <begin position="330"/>
        <end position="357"/>
    </location>
</feature>
<feature type="domain" description="Glycosyltransferase 2-like" evidence="2">
    <location>
        <begin position="6"/>
        <end position="112"/>
    </location>
</feature>
<proteinExistence type="predicted"/>
<organism evidence="3 4">
    <name type="scientific">Sinorhizobium numidicum</name>
    <dbReference type="NCBI Taxonomy" id="680248"/>
    <lineage>
        <taxon>Bacteria</taxon>
        <taxon>Pseudomonadati</taxon>
        <taxon>Pseudomonadota</taxon>
        <taxon>Alphaproteobacteria</taxon>
        <taxon>Hyphomicrobiales</taxon>
        <taxon>Rhizobiaceae</taxon>
        <taxon>Sinorhizobium/Ensifer group</taxon>
        <taxon>Sinorhizobium</taxon>
    </lineage>
</organism>
<dbReference type="InterPro" id="IPR029044">
    <property type="entry name" value="Nucleotide-diphossugar_trans"/>
</dbReference>
<dbReference type="Gene3D" id="3.90.550.10">
    <property type="entry name" value="Spore Coat Polysaccharide Biosynthesis Protein SpsA, Chain A"/>
    <property type="match status" value="1"/>
</dbReference>